<dbReference type="FunFam" id="3.40.605.10:FF:000007">
    <property type="entry name" value="NAD/NADP-dependent betaine aldehyde dehydrogenase"/>
    <property type="match status" value="1"/>
</dbReference>
<dbReference type="RefSeq" id="WP_188680395.1">
    <property type="nucleotide sequence ID" value="NZ_BMGP01000006.1"/>
</dbReference>
<evidence type="ECO:0000256" key="1">
    <source>
        <dbReference type="ARBA" id="ARBA00009986"/>
    </source>
</evidence>
<evidence type="ECO:0000313" key="7">
    <source>
        <dbReference type="Proteomes" id="UP000598775"/>
    </source>
</evidence>
<dbReference type="AlphaFoldDB" id="A0A917EZX0"/>
<accession>A0A917EZX0</accession>
<evidence type="ECO:0000256" key="4">
    <source>
        <dbReference type="RuleBase" id="RU003345"/>
    </source>
</evidence>
<dbReference type="InterPro" id="IPR016162">
    <property type="entry name" value="Ald_DH_N"/>
</dbReference>
<evidence type="ECO:0000256" key="3">
    <source>
        <dbReference type="PROSITE-ProRule" id="PRU10007"/>
    </source>
</evidence>
<name>A0A917EZX0_9MICO</name>
<dbReference type="InterPro" id="IPR015590">
    <property type="entry name" value="Aldehyde_DH_dom"/>
</dbReference>
<dbReference type="PANTHER" id="PTHR11699">
    <property type="entry name" value="ALDEHYDE DEHYDROGENASE-RELATED"/>
    <property type="match status" value="1"/>
</dbReference>
<organism evidence="6 7">
    <name type="scientific">Subtercola lobariae</name>
    <dbReference type="NCBI Taxonomy" id="1588641"/>
    <lineage>
        <taxon>Bacteria</taxon>
        <taxon>Bacillati</taxon>
        <taxon>Actinomycetota</taxon>
        <taxon>Actinomycetes</taxon>
        <taxon>Micrococcales</taxon>
        <taxon>Microbacteriaceae</taxon>
        <taxon>Subtercola</taxon>
    </lineage>
</organism>
<dbReference type="GO" id="GO:0016620">
    <property type="term" value="F:oxidoreductase activity, acting on the aldehyde or oxo group of donors, NAD or NADP as acceptor"/>
    <property type="evidence" value="ECO:0007669"/>
    <property type="project" value="InterPro"/>
</dbReference>
<feature type="active site" evidence="3">
    <location>
        <position position="260"/>
    </location>
</feature>
<keyword evidence="7" id="KW-1185">Reference proteome</keyword>
<feature type="domain" description="Aldehyde dehydrogenase" evidence="5">
    <location>
        <begin position="33"/>
        <end position="487"/>
    </location>
</feature>
<dbReference type="SUPFAM" id="SSF53720">
    <property type="entry name" value="ALDH-like"/>
    <property type="match status" value="1"/>
</dbReference>
<comment type="caution">
    <text evidence="6">The sequence shown here is derived from an EMBL/GenBank/DDBJ whole genome shotgun (WGS) entry which is preliminary data.</text>
</comment>
<proteinExistence type="inferred from homology"/>
<dbReference type="Pfam" id="PF00171">
    <property type="entry name" value="Aldedh"/>
    <property type="match status" value="1"/>
</dbReference>
<sequence>MDFWRTDNDVDARHIVDRPWKVLAGGEPFDTAATYEIENPSTGGGLADAPDASAEEVDRLVRLAATAQPAWGALTPRERAGKVRQFAALMIEHREELATLDSLDMGAPLRSTRLDVDGAVELMNIFADYALELGGRTIPVSKNLHYTTSEPYGVIARIGAFNHPLFFAASKAAAPLIAGNAVILKAPDQAPLSTLRLAELAAEVLPPDVLIAISGRGMVSGRAIVAHPLIRRIGFIGSAATGRSIQKDAADAGVKHVTLELGGKNAQIVLPDADLAAAAAGVVAGMNFTMSAGQSCGSTSRLLLHESIADEVQSRVAAILDGIRVGDPMNESNDMGSLISKAQYDKSLHYIDVGVKEGGSILSGGGRPSTVGSKGWFVSPTLITQVAPESTLAQEEVFGPVLAAMTFGTVSEAVEIANSVEYGLTASVWTSDLTSAHQIARDLKVGHVLINSPSRHFWGLPFGGTKSSGFGREECLEELLSYAETKTTTVVLP</sequence>
<dbReference type="PROSITE" id="PS00687">
    <property type="entry name" value="ALDEHYDE_DEHYDR_GLU"/>
    <property type="match status" value="1"/>
</dbReference>
<evidence type="ECO:0000259" key="5">
    <source>
        <dbReference type="Pfam" id="PF00171"/>
    </source>
</evidence>
<dbReference type="Gene3D" id="3.40.605.10">
    <property type="entry name" value="Aldehyde Dehydrogenase, Chain A, domain 1"/>
    <property type="match status" value="1"/>
</dbReference>
<keyword evidence="2 4" id="KW-0560">Oxidoreductase</keyword>
<dbReference type="InterPro" id="IPR016161">
    <property type="entry name" value="Ald_DH/histidinol_DH"/>
</dbReference>
<reference evidence="6 7" key="1">
    <citation type="journal article" date="2014" name="Int. J. Syst. Evol. Microbiol.">
        <title>Complete genome sequence of Corynebacterium casei LMG S-19264T (=DSM 44701T), isolated from a smear-ripened cheese.</title>
        <authorList>
            <consortium name="US DOE Joint Genome Institute (JGI-PGF)"/>
            <person name="Walter F."/>
            <person name="Albersmeier A."/>
            <person name="Kalinowski J."/>
            <person name="Ruckert C."/>
        </authorList>
    </citation>
    <scope>NUCLEOTIDE SEQUENCE [LARGE SCALE GENOMIC DNA]</scope>
    <source>
        <strain evidence="6 7">CGMCC 1.12976</strain>
    </source>
</reference>
<comment type="similarity">
    <text evidence="1 4">Belongs to the aldehyde dehydrogenase family.</text>
</comment>
<dbReference type="InterPro" id="IPR029510">
    <property type="entry name" value="Ald_DH_CS_GLU"/>
</dbReference>
<gene>
    <name evidence="6" type="ORF">GCM10011399_33860</name>
</gene>
<protein>
    <submittedName>
        <fullName evidence="6">Aldehyde dehydrogenase</fullName>
    </submittedName>
</protein>
<dbReference type="EMBL" id="BMGP01000006">
    <property type="protein sequence ID" value="GGF38140.1"/>
    <property type="molecule type" value="Genomic_DNA"/>
</dbReference>
<dbReference type="Gene3D" id="3.40.309.10">
    <property type="entry name" value="Aldehyde Dehydrogenase, Chain A, domain 2"/>
    <property type="match status" value="1"/>
</dbReference>
<dbReference type="InterPro" id="IPR016163">
    <property type="entry name" value="Ald_DH_C"/>
</dbReference>
<dbReference type="Proteomes" id="UP000598775">
    <property type="component" value="Unassembled WGS sequence"/>
</dbReference>
<evidence type="ECO:0000256" key="2">
    <source>
        <dbReference type="ARBA" id="ARBA00023002"/>
    </source>
</evidence>
<evidence type="ECO:0000313" key="6">
    <source>
        <dbReference type="EMBL" id="GGF38140.1"/>
    </source>
</evidence>